<reference evidence="11 12" key="1">
    <citation type="submission" date="2014-09" db="EMBL/GenBank/DDBJ databases">
        <title>High-quality draft genome sequence of Kocuria marina SO9-6, an actinobacterium isolated from a copper mine.</title>
        <authorList>
            <person name="Castro D.B."/>
            <person name="Pereira L.B."/>
            <person name="Silva M.V."/>
            <person name="Silva B.P."/>
            <person name="Zanardi B.R."/>
            <person name="Carlos C."/>
            <person name="Belgini D.R."/>
            <person name="Limache E.G."/>
            <person name="Lacerda G.V."/>
            <person name="Nery M.B."/>
            <person name="Gomes M.B."/>
            <person name="Souza S."/>
            <person name="Silva T.M."/>
            <person name="Rodrigues V.D."/>
            <person name="Paulino L.C."/>
            <person name="Vicentini R."/>
            <person name="Ferraz L.F."/>
            <person name="Ottoboni L.M."/>
        </authorList>
    </citation>
    <scope>NUCLEOTIDE SEQUENCE [LARGE SCALE GENOMIC DNA]</scope>
    <source>
        <strain evidence="11 12">SO9-6</strain>
    </source>
</reference>
<dbReference type="EMBL" id="JROM01000041">
    <property type="protein sequence ID" value="KHE74009.1"/>
    <property type="molecule type" value="Genomic_DNA"/>
</dbReference>
<dbReference type="eggNOG" id="COG0224">
    <property type="taxonomic scope" value="Bacteria"/>
</dbReference>
<evidence type="ECO:0000256" key="10">
    <source>
        <dbReference type="HAMAP-Rule" id="MF_00815"/>
    </source>
</evidence>
<dbReference type="NCBIfam" id="TIGR01146">
    <property type="entry name" value="ATPsyn_F1gamma"/>
    <property type="match status" value="1"/>
</dbReference>
<comment type="subunit">
    <text evidence="10">F-type ATPases have 2 components, CF(1) - the catalytic core - and CF(0) - the membrane proton channel. CF(1) has five subunits: alpha(3), beta(3), gamma(1), delta(1), epsilon(1). CF(0) has three main subunits: a, b and c.</text>
</comment>
<dbReference type="GO" id="GO:0045259">
    <property type="term" value="C:proton-transporting ATP synthase complex"/>
    <property type="evidence" value="ECO:0007669"/>
    <property type="project" value="UniProtKB-KW"/>
</dbReference>
<evidence type="ECO:0000256" key="1">
    <source>
        <dbReference type="ARBA" id="ARBA00003456"/>
    </source>
</evidence>
<comment type="function">
    <text evidence="1 10">Produces ATP from ADP in the presence of a proton gradient across the membrane. The gamma chain is believed to be important in regulating ATPase activity and the flow of protons through the CF(0) complex.</text>
</comment>
<evidence type="ECO:0000256" key="6">
    <source>
        <dbReference type="ARBA" id="ARBA00023065"/>
    </source>
</evidence>
<dbReference type="SUPFAM" id="SSF52943">
    <property type="entry name" value="ATP synthase (F1-ATPase), gamma subunit"/>
    <property type="match status" value="1"/>
</dbReference>
<keyword evidence="5 10" id="KW-0375">Hydrogen ion transport</keyword>
<dbReference type="Pfam" id="PF00231">
    <property type="entry name" value="ATP-synt"/>
    <property type="match status" value="1"/>
</dbReference>
<keyword evidence="6 10" id="KW-0406">Ion transport</keyword>
<dbReference type="PROSITE" id="PS00153">
    <property type="entry name" value="ATPASE_GAMMA"/>
    <property type="match status" value="1"/>
</dbReference>
<dbReference type="GO" id="GO:0042777">
    <property type="term" value="P:proton motive force-driven plasma membrane ATP synthesis"/>
    <property type="evidence" value="ECO:0007669"/>
    <property type="project" value="UniProtKB-UniRule"/>
</dbReference>
<comment type="subcellular location">
    <subcellularLocation>
        <location evidence="10">Cell membrane</location>
        <topology evidence="10">Peripheral membrane protein</topology>
    </subcellularLocation>
    <subcellularLocation>
        <location evidence="2">Membrane</location>
        <topology evidence="2">Peripheral membrane protein</topology>
    </subcellularLocation>
</comment>
<evidence type="ECO:0000256" key="8">
    <source>
        <dbReference type="ARBA" id="ARBA00023196"/>
    </source>
</evidence>
<keyword evidence="8 10" id="KW-0139">CF(1)</keyword>
<dbReference type="GO" id="GO:0005886">
    <property type="term" value="C:plasma membrane"/>
    <property type="evidence" value="ECO:0007669"/>
    <property type="project" value="UniProtKB-SubCell"/>
</dbReference>
<comment type="caution">
    <text evidence="11">The sequence shown here is derived from an EMBL/GenBank/DDBJ whole genome shotgun (WGS) entry which is preliminary data.</text>
</comment>
<dbReference type="HAMAP" id="MF_00815">
    <property type="entry name" value="ATP_synth_gamma_bact"/>
    <property type="match status" value="1"/>
</dbReference>
<evidence type="ECO:0000256" key="3">
    <source>
        <dbReference type="ARBA" id="ARBA00007681"/>
    </source>
</evidence>
<dbReference type="Gene3D" id="1.10.287.80">
    <property type="entry name" value="ATP synthase, gamma subunit, helix hairpin domain"/>
    <property type="match status" value="2"/>
</dbReference>
<organism evidence="11 12">
    <name type="scientific">Kocuria marina</name>
    <dbReference type="NCBI Taxonomy" id="223184"/>
    <lineage>
        <taxon>Bacteria</taxon>
        <taxon>Bacillati</taxon>
        <taxon>Actinomycetota</taxon>
        <taxon>Actinomycetes</taxon>
        <taxon>Micrococcales</taxon>
        <taxon>Micrococcaceae</taxon>
        <taxon>Kocuria</taxon>
    </lineage>
</organism>
<dbReference type="InterPro" id="IPR035968">
    <property type="entry name" value="ATP_synth_F1_ATPase_gsu"/>
</dbReference>
<evidence type="ECO:0000313" key="11">
    <source>
        <dbReference type="EMBL" id="KHE74009.1"/>
    </source>
</evidence>
<dbReference type="InterPro" id="IPR023632">
    <property type="entry name" value="ATP_synth_F1_gsu_CS"/>
</dbReference>
<dbReference type="Proteomes" id="UP000030664">
    <property type="component" value="Unassembled WGS sequence"/>
</dbReference>
<dbReference type="NCBIfam" id="NF004145">
    <property type="entry name" value="PRK05621.1-2"/>
    <property type="match status" value="1"/>
</dbReference>
<dbReference type="PANTHER" id="PTHR11693:SF22">
    <property type="entry name" value="ATP SYNTHASE SUBUNIT GAMMA, MITOCHONDRIAL"/>
    <property type="match status" value="1"/>
</dbReference>
<proteinExistence type="inferred from homology"/>
<keyword evidence="7 10" id="KW-0472">Membrane</keyword>
<dbReference type="CDD" id="cd12151">
    <property type="entry name" value="F1-ATPase_gamma"/>
    <property type="match status" value="1"/>
</dbReference>
<name>A0A0B0DFH7_9MICC</name>
<dbReference type="GO" id="GO:0046933">
    <property type="term" value="F:proton-transporting ATP synthase activity, rotational mechanism"/>
    <property type="evidence" value="ECO:0007669"/>
    <property type="project" value="UniProtKB-UniRule"/>
</dbReference>
<evidence type="ECO:0000313" key="12">
    <source>
        <dbReference type="Proteomes" id="UP000030664"/>
    </source>
</evidence>
<dbReference type="STRING" id="223184.AS25_09590"/>
<keyword evidence="4 10" id="KW-0813">Transport</keyword>
<gene>
    <name evidence="10" type="primary">atpG</name>
    <name evidence="11" type="ORF">AS25_09590</name>
</gene>
<dbReference type="Gene3D" id="3.40.1380.10">
    <property type="match status" value="1"/>
</dbReference>
<evidence type="ECO:0000256" key="9">
    <source>
        <dbReference type="ARBA" id="ARBA00023310"/>
    </source>
</evidence>
<dbReference type="InterPro" id="IPR000131">
    <property type="entry name" value="ATP_synth_F1_gsu"/>
</dbReference>
<comment type="similarity">
    <text evidence="3 10">Belongs to the ATPase gamma chain family.</text>
</comment>
<evidence type="ECO:0000256" key="5">
    <source>
        <dbReference type="ARBA" id="ARBA00022781"/>
    </source>
</evidence>
<keyword evidence="10" id="KW-1003">Cell membrane</keyword>
<dbReference type="AlphaFoldDB" id="A0A0B0DFH7"/>
<evidence type="ECO:0000256" key="4">
    <source>
        <dbReference type="ARBA" id="ARBA00022448"/>
    </source>
</evidence>
<dbReference type="PRINTS" id="PR00126">
    <property type="entry name" value="ATPASEGAMMA"/>
</dbReference>
<dbReference type="RefSeq" id="WP_035964657.1">
    <property type="nucleotide sequence ID" value="NZ_JROM01000041.1"/>
</dbReference>
<protein>
    <recommendedName>
        <fullName evidence="10">ATP synthase gamma chain</fullName>
    </recommendedName>
    <alternativeName>
        <fullName evidence="10">ATP synthase F1 sector gamma subunit</fullName>
    </alternativeName>
    <alternativeName>
        <fullName evidence="10">F-ATPase gamma subunit</fullName>
    </alternativeName>
</protein>
<evidence type="ECO:0000256" key="2">
    <source>
        <dbReference type="ARBA" id="ARBA00004170"/>
    </source>
</evidence>
<dbReference type="GO" id="GO:0005524">
    <property type="term" value="F:ATP binding"/>
    <property type="evidence" value="ECO:0007669"/>
    <property type="project" value="UniProtKB-UniRule"/>
</dbReference>
<evidence type="ECO:0000256" key="7">
    <source>
        <dbReference type="ARBA" id="ARBA00023136"/>
    </source>
</evidence>
<sequence length="303" mass="34275">MGAQIRVYRQKIASTSSMKKIFKAMEMIATSRINKSRQSLEAAYPYANALTRAVSQIATQHNISHPLTTVPDEVRRSAVLVFTSDRGLAGSYSSNVLKRTEELLELLRSQGKEARVYLVGRKAKAYFDFRHRDYDEFWTGNTDNATTERAEELTDQLMHDINAPYEDGGVDEVLLVYTQFNSMVNQEPRVLRLLPLEVVDANDLGDEVSERYEALEETQSNFEFEPNAEELFNQILPRYVKARIYSALCHAASSELASRQRAMKAAGDNATELIKKYTRLMNNARQAEITTELTEIVSGAEAL</sequence>
<accession>A0A0B0DFH7</accession>
<dbReference type="PANTHER" id="PTHR11693">
    <property type="entry name" value="ATP SYNTHASE GAMMA CHAIN"/>
    <property type="match status" value="1"/>
</dbReference>
<keyword evidence="9 10" id="KW-0066">ATP synthesis</keyword>